<name>A0AAV9NZW9_9PEZI</name>
<evidence type="ECO:0000256" key="1">
    <source>
        <dbReference type="SAM" id="MobiDB-lite"/>
    </source>
</evidence>
<feature type="region of interest" description="Disordered" evidence="1">
    <location>
        <begin position="1"/>
        <end position="32"/>
    </location>
</feature>
<dbReference type="Gene3D" id="3.40.50.150">
    <property type="entry name" value="Vaccinia Virus protein VP39"/>
    <property type="match status" value="1"/>
</dbReference>
<evidence type="ECO:0000313" key="3">
    <source>
        <dbReference type="Proteomes" id="UP001337655"/>
    </source>
</evidence>
<proteinExistence type="predicted"/>
<dbReference type="PANTHER" id="PTHR43591:SF24">
    <property type="entry name" value="2-METHOXY-6-POLYPRENYL-1,4-BENZOQUINOL METHYLASE, MITOCHONDRIAL"/>
    <property type="match status" value="1"/>
</dbReference>
<reference evidence="2 3" key="1">
    <citation type="submission" date="2023-08" db="EMBL/GenBank/DDBJ databases">
        <title>Black Yeasts Isolated from many extreme environments.</title>
        <authorList>
            <person name="Coleine C."/>
            <person name="Stajich J.E."/>
            <person name="Selbmann L."/>
        </authorList>
    </citation>
    <scope>NUCLEOTIDE SEQUENCE [LARGE SCALE GENOMIC DNA]</scope>
    <source>
        <strain evidence="2 3">CCFEE 5935</strain>
    </source>
</reference>
<keyword evidence="3" id="KW-1185">Reference proteome</keyword>
<dbReference type="GO" id="GO:0008168">
    <property type="term" value="F:methyltransferase activity"/>
    <property type="evidence" value="ECO:0007669"/>
    <property type="project" value="TreeGrafter"/>
</dbReference>
<evidence type="ECO:0008006" key="4">
    <source>
        <dbReference type="Google" id="ProtNLM"/>
    </source>
</evidence>
<dbReference type="RefSeq" id="XP_064655719.1">
    <property type="nucleotide sequence ID" value="XM_064805860.1"/>
</dbReference>
<evidence type="ECO:0000313" key="2">
    <source>
        <dbReference type="EMBL" id="KAK5165707.1"/>
    </source>
</evidence>
<dbReference type="Proteomes" id="UP001337655">
    <property type="component" value="Unassembled WGS sequence"/>
</dbReference>
<dbReference type="Pfam" id="PF13489">
    <property type="entry name" value="Methyltransf_23"/>
    <property type="match status" value="1"/>
</dbReference>
<dbReference type="EMBL" id="JAVRRT010000015">
    <property type="protein sequence ID" value="KAK5165707.1"/>
    <property type="molecule type" value="Genomic_DNA"/>
</dbReference>
<comment type="caution">
    <text evidence="2">The sequence shown here is derived from an EMBL/GenBank/DDBJ whole genome shotgun (WGS) entry which is preliminary data.</text>
</comment>
<dbReference type="CDD" id="cd02440">
    <property type="entry name" value="AdoMet_MTases"/>
    <property type="match status" value="1"/>
</dbReference>
<accession>A0AAV9NZW9</accession>
<dbReference type="GeneID" id="89929962"/>
<gene>
    <name evidence="2" type="ORF">LTR77_008630</name>
</gene>
<dbReference type="SUPFAM" id="SSF53335">
    <property type="entry name" value="S-adenosyl-L-methionine-dependent methyltransferases"/>
    <property type="match status" value="1"/>
</dbReference>
<protein>
    <recommendedName>
        <fullName evidence="4">Methyltransferase</fullName>
    </recommendedName>
</protein>
<dbReference type="AlphaFoldDB" id="A0AAV9NZW9"/>
<feature type="compositionally biased region" description="Low complexity" evidence="1">
    <location>
        <begin position="14"/>
        <end position="23"/>
    </location>
</feature>
<dbReference type="PANTHER" id="PTHR43591">
    <property type="entry name" value="METHYLTRANSFERASE"/>
    <property type="match status" value="1"/>
</dbReference>
<dbReference type="InterPro" id="IPR029063">
    <property type="entry name" value="SAM-dependent_MTases_sf"/>
</dbReference>
<organism evidence="2 3">
    <name type="scientific">Saxophila tyrrhenica</name>
    <dbReference type="NCBI Taxonomy" id="1690608"/>
    <lineage>
        <taxon>Eukaryota</taxon>
        <taxon>Fungi</taxon>
        <taxon>Dikarya</taxon>
        <taxon>Ascomycota</taxon>
        <taxon>Pezizomycotina</taxon>
        <taxon>Dothideomycetes</taxon>
        <taxon>Dothideomycetidae</taxon>
        <taxon>Mycosphaerellales</taxon>
        <taxon>Extremaceae</taxon>
        <taxon>Saxophila</taxon>
    </lineage>
</organism>
<sequence length="368" mass="41580">MASEQGQIEALDNSSDGGYSDGDSGYGGEGASSTASVQSSIFDYEEEYGRSYHAFRKGKYVMPNDHREQERMDIHYHSLRMTMEDKLYIAPVDRPTAILDAGTGTGIWAMDCADDHPSASVVGIDISPIQPTAVPPNLEFQIMDLDEEWDFTAKFDLVHTRLMNGFSIRSWPFFYQQAFQSMRPGGWVENQEFDLKFTADDGTMPADSAVNRWMDLWNDGIGMLGPMTGRCYPEQMKQQMEEAGFINCQIHPYKMPIGTWAKDKRLRRAGLFNMVGMVDGVSGLSQRVFTRALGWTIEDMEVLLMEVRNEWQNRKIHSYIPMYVSFVAEEETSANVEQLRGDRTEAAVSFLQDQTAEDFLDCSLPSSA</sequence>